<organism evidence="2 3">
    <name type="scientific">Pseudobythopirellula maris</name>
    <dbReference type="NCBI Taxonomy" id="2527991"/>
    <lineage>
        <taxon>Bacteria</taxon>
        <taxon>Pseudomonadati</taxon>
        <taxon>Planctomycetota</taxon>
        <taxon>Planctomycetia</taxon>
        <taxon>Pirellulales</taxon>
        <taxon>Lacipirellulaceae</taxon>
        <taxon>Pseudobythopirellula</taxon>
    </lineage>
</organism>
<feature type="signal peptide" evidence="1">
    <location>
        <begin position="1"/>
        <end position="26"/>
    </location>
</feature>
<feature type="chain" id="PRO_5022706075" description="PEP-CTERM protein-sorting domain-containing protein" evidence="1">
    <location>
        <begin position="27"/>
        <end position="274"/>
    </location>
</feature>
<protein>
    <recommendedName>
        <fullName evidence="4">PEP-CTERM protein-sorting domain-containing protein</fullName>
    </recommendedName>
</protein>
<comment type="caution">
    <text evidence="2">The sequence shown here is derived from an EMBL/GenBank/DDBJ whole genome shotgun (WGS) entry which is preliminary data.</text>
</comment>
<keyword evidence="1" id="KW-0732">Signal</keyword>
<reference evidence="2 3" key="1">
    <citation type="submission" date="2019-02" db="EMBL/GenBank/DDBJ databases">
        <title>Deep-cultivation of Planctomycetes and their phenomic and genomic characterization uncovers novel biology.</title>
        <authorList>
            <person name="Wiegand S."/>
            <person name="Jogler M."/>
            <person name="Boedeker C."/>
            <person name="Pinto D."/>
            <person name="Vollmers J."/>
            <person name="Rivas-Marin E."/>
            <person name="Kohn T."/>
            <person name="Peeters S.H."/>
            <person name="Heuer A."/>
            <person name="Rast P."/>
            <person name="Oberbeckmann S."/>
            <person name="Bunk B."/>
            <person name="Jeske O."/>
            <person name="Meyerdierks A."/>
            <person name="Storesund J.E."/>
            <person name="Kallscheuer N."/>
            <person name="Luecker S."/>
            <person name="Lage O.M."/>
            <person name="Pohl T."/>
            <person name="Merkel B.J."/>
            <person name="Hornburger P."/>
            <person name="Mueller R.-W."/>
            <person name="Bruemmer F."/>
            <person name="Labrenz M."/>
            <person name="Spormann A.M."/>
            <person name="Op Den Camp H."/>
            <person name="Overmann J."/>
            <person name="Amann R."/>
            <person name="Jetten M.S.M."/>
            <person name="Mascher T."/>
            <person name="Medema M.H."/>
            <person name="Devos D.P."/>
            <person name="Kaster A.-K."/>
            <person name="Ovreas L."/>
            <person name="Rohde M."/>
            <person name="Galperin M.Y."/>
            <person name="Jogler C."/>
        </authorList>
    </citation>
    <scope>NUCLEOTIDE SEQUENCE [LARGE SCALE GENOMIC DNA]</scope>
    <source>
        <strain evidence="2 3">Mal64</strain>
    </source>
</reference>
<evidence type="ECO:0000256" key="1">
    <source>
        <dbReference type="SAM" id="SignalP"/>
    </source>
</evidence>
<dbReference type="EMBL" id="SJPQ01000001">
    <property type="protein sequence ID" value="TWT89754.1"/>
    <property type="molecule type" value="Genomic_DNA"/>
</dbReference>
<accession>A0A5C5ZQF9</accession>
<sequence precursor="true">MTLRITHFVLSCAVAAVLSFAASAQASVEMKFLQINPAGGLGSVGLSFNGDLVAGTIGQQIWDVRNETGTPELQLIDIADGDGQADNLISFCIELSQYVKGSWQDYDKGLLAAAPDPFLAGAPGYVIGADRAAALDLLADNYWAAATGSNLVDAIAFQLAIWEIVHEDPSGPTDNPPLAATLDVSDNQGTFFVTNDSPSGDLATAIGVANSWLGSLPSLTGNDSLSLMALMHPTQQDQIVQLQANPEPATMMVWGVLVAGVLVRTNRQKRSLQG</sequence>
<gene>
    <name evidence="2" type="ORF">Mal64_01330</name>
</gene>
<evidence type="ECO:0000313" key="2">
    <source>
        <dbReference type="EMBL" id="TWT89754.1"/>
    </source>
</evidence>
<name>A0A5C5ZQF9_9BACT</name>
<evidence type="ECO:0008006" key="4">
    <source>
        <dbReference type="Google" id="ProtNLM"/>
    </source>
</evidence>
<dbReference type="AlphaFoldDB" id="A0A5C5ZQF9"/>
<proteinExistence type="predicted"/>
<dbReference type="Proteomes" id="UP000315440">
    <property type="component" value="Unassembled WGS sequence"/>
</dbReference>
<keyword evidence="3" id="KW-1185">Reference proteome</keyword>
<evidence type="ECO:0000313" key="3">
    <source>
        <dbReference type="Proteomes" id="UP000315440"/>
    </source>
</evidence>